<feature type="chain" id="PRO_5020523662" description="Oxygen sensor histidine kinase NreB" evidence="20">
    <location>
        <begin position="25"/>
        <end position="660"/>
    </location>
</feature>
<dbReference type="PRINTS" id="PR00344">
    <property type="entry name" value="BCTRLSENSOR"/>
</dbReference>
<evidence type="ECO:0000256" key="16">
    <source>
        <dbReference type="ARBA" id="ARBA00023014"/>
    </source>
</evidence>
<dbReference type="SUPFAM" id="SSF49785">
    <property type="entry name" value="Galactose-binding domain-like"/>
    <property type="match status" value="1"/>
</dbReference>
<evidence type="ECO:0000256" key="7">
    <source>
        <dbReference type="ARBA" id="ARBA00022490"/>
    </source>
</evidence>
<evidence type="ECO:0000256" key="14">
    <source>
        <dbReference type="ARBA" id="ARBA00023004"/>
    </source>
</evidence>
<accession>A0A4R7SU74</accession>
<dbReference type="InterPro" id="IPR008979">
    <property type="entry name" value="Galactose-bd-like_sf"/>
</dbReference>
<evidence type="ECO:0000256" key="8">
    <source>
        <dbReference type="ARBA" id="ARBA00022553"/>
    </source>
</evidence>
<dbReference type="Gene3D" id="3.30.565.10">
    <property type="entry name" value="Histidine kinase-like ATPase, C-terminal domain"/>
    <property type="match status" value="1"/>
</dbReference>
<protein>
    <recommendedName>
        <fullName evidence="5">Oxygen sensor histidine kinase NreB</fullName>
        <ecNumber evidence="4">2.7.13.3</ecNumber>
    </recommendedName>
    <alternativeName>
        <fullName evidence="18">Nitrogen regulation protein B</fullName>
    </alternativeName>
</protein>
<evidence type="ECO:0000256" key="15">
    <source>
        <dbReference type="ARBA" id="ARBA00023012"/>
    </source>
</evidence>
<comment type="cofactor">
    <cofactor evidence="2">
        <name>[4Fe-4S] cluster</name>
        <dbReference type="ChEBI" id="CHEBI:49883"/>
    </cofactor>
</comment>
<name>A0A4R7SU74_9BACT</name>
<comment type="subcellular location">
    <subcellularLocation>
        <location evidence="3">Cytoplasm</location>
    </subcellularLocation>
</comment>
<keyword evidence="19" id="KW-1133">Transmembrane helix</keyword>
<keyword evidence="8" id="KW-0597">Phosphoprotein</keyword>
<evidence type="ECO:0000256" key="1">
    <source>
        <dbReference type="ARBA" id="ARBA00000085"/>
    </source>
</evidence>
<keyword evidence="7" id="KW-0963">Cytoplasm</keyword>
<dbReference type="GO" id="GO:0016020">
    <property type="term" value="C:membrane"/>
    <property type="evidence" value="ECO:0007669"/>
    <property type="project" value="InterPro"/>
</dbReference>
<dbReference type="PROSITE" id="PS50109">
    <property type="entry name" value="HIS_KIN"/>
    <property type="match status" value="1"/>
</dbReference>
<evidence type="ECO:0000256" key="17">
    <source>
        <dbReference type="ARBA" id="ARBA00024827"/>
    </source>
</evidence>
<dbReference type="PANTHER" id="PTHR24421">
    <property type="entry name" value="NITRATE/NITRITE SENSOR PROTEIN NARX-RELATED"/>
    <property type="match status" value="1"/>
</dbReference>
<dbReference type="EC" id="2.7.13.3" evidence="4"/>
<evidence type="ECO:0000256" key="5">
    <source>
        <dbReference type="ARBA" id="ARBA00017322"/>
    </source>
</evidence>
<keyword evidence="19" id="KW-0812">Transmembrane</keyword>
<evidence type="ECO:0000259" key="21">
    <source>
        <dbReference type="PROSITE" id="PS50109"/>
    </source>
</evidence>
<proteinExistence type="predicted"/>
<evidence type="ECO:0000256" key="19">
    <source>
        <dbReference type="SAM" id="Phobius"/>
    </source>
</evidence>
<keyword evidence="16" id="KW-0411">Iron-sulfur</keyword>
<keyword evidence="23" id="KW-1185">Reference proteome</keyword>
<dbReference type="CDD" id="cd16917">
    <property type="entry name" value="HATPase_UhpB-NarQ-NarX-like"/>
    <property type="match status" value="1"/>
</dbReference>
<feature type="domain" description="Histidine kinase" evidence="21">
    <location>
        <begin position="474"/>
        <end position="660"/>
    </location>
</feature>
<dbReference type="EMBL" id="SOCA01000001">
    <property type="protein sequence ID" value="TDU81838.1"/>
    <property type="molecule type" value="Genomic_DNA"/>
</dbReference>
<keyword evidence="14" id="KW-0408">Iron</keyword>
<keyword evidence="19" id="KW-0472">Membrane</keyword>
<keyword evidence="20" id="KW-0732">Signal</keyword>
<evidence type="ECO:0000256" key="4">
    <source>
        <dbReference type="ARBA" id="ARBA00012438"/>
    </source>
</evidence>
<comment type="catalytic activity">
    <reaction evidence="1">
        <text>ATP + protein L-histidine = ADP + protein N-phospho-L-histidine.</text>
        <dbReference type="EC" id="2.7.13.3"/>
    </reaction>
</comment>
<dbReference type="GO" id="GO:0051539">
    <property type="term" value="F:4 iron, 4 sulfur cluster binding"/>
    <property type="evidence" value="ECO:0007669"/>
    <property type="project" value="UniProtKB-KW"/>
</dbReference>
<organism evidence="22 23">
    <name type="scientific">Prosthecobacter fusiformis</name>
    <dbReference type="NCBI Taxonomy" id="48464"/>
    <lineage>
        <taxon>Bacteria</taxon>
        <taxon>Pseudomonadati</taxon>
        <taxon>Verrucomicrobiota</taxon>
        <taxon>Verrucomicrobiia</taxon>
        <taxon>Verrucomicrobiales</taxon>
        <taxon>Verrucomicrobiaceae</taxon>
        <taxon>Prosthecobacter</taxon>
    </lineage>
</organism>
<keyword evidence="13" id="KW-0067">ATP-binding</keyword>
<keyword evidence="9" id="KW-0808">Transferase</keyword>
<keyword evidence="11" id="KW-0547">Nucleotide-binding</keyword>
<keyword evidence="6" id="KW-0004">4Fe-4S</keyword>
<dbReference type="GO" id="GO:0005737">
    <property type="term" value="C:cytoplasm"/>
    <property type="evidence" value="ECO:0007669"/>
    <property type="project" value="UniProtKB-SubCell"/>
</dbReference>
<keyword evidence="12 22" id="KW-0418">Kinase</keyword>
<dbReference type="InterPro" id="IPR036890">
    <property type="entry name" value="HATPase_C_sf"/>
</dbReference>
<comment type="function">
    <text evidence="17">Member of the two-component regulatory system NreB/NreC involved in the control of dissimilatory nitrate/nitrite reduction in response to oxygen. NreB functions as a direct oxygen sensor histidine kinase which is autophosphorylated, in the absence of oxygen, probably at the conserved histidine residue, and transfers its phosphate group probably to a conserved aspartate residue of NreC. NreB/NreC activates the expression of the nitrate (narGHJI) and nitrite (nir) reductase operons, as well as the putative nitrate transporter gene narT.</text>
</comment>
<evidence type="ECO:0000313" key="22">
    <source>
        <dbReference type="EMBL" id="TDU81838.1"/>
    </source>
</evidence>
<dbReference type="PANTHER" id="PTHR24421:SF10">
    <property type="entry name" value="NITRATE_NITRITE SENSOR PROTEIN NARQ"/>
    <property type="match status" value="1"/>
</dbReference>
<sequence>MRYRNCQLLALAWFIMPLGCQVHAASSWSWLSPELRRIEKERHLLENKLQTLPPAPLPQATQRLGWHSHYSSTQDTVEWIELNLGRTERLDAVVLIAPPPGAGVKEAGYGFPLRFRVELLGEGDDSQRIILADYTANDFANPGLLPVFIPAEGRMAHKVRITATRLFHEDRRYLFALGEVMLLQGGRNLGAEVEVLGPPYAHASSSQGTRPDWGRINIVDGHSALGPPLGEKPSPTFGFRSKPTSEVLSVQNPWVTIDLGAVRPVEEVRLFPAHPPQFAHSHGYGFPVKYQIELSLSADDSPVIFSAPQSGSYTAVPGDNVVTVITDQTSARFVRLKVLEPHVSNGSVVLAMAEMQVWSGGQNIAMGKPVLASAHTEVDGWSNAALVDGFTSSREIVDWTDWLTGLSRRRETEQGLARLDERQVAIMADLKNLGWWGLGAFFLMLILALLTAYFRQRLARRKEMEELRQRISQDLHDEIGSSLGSIMLISDEALSMASEGELGQDLQEIRETARQTMDSMRDIVRLAQTGSYGGDDLPAHMREIADRMLRGISHRLTADEISGLPMDRRRDLVLMFKETLHNLVRHAKASKAEIQLKQSRGTLMLTIRDDGCGFSPAKVQGQGMGLTNLQRRADKHGGSVEITSASGHGTTICITLPHHG</sequence>
<evidence type="ECO:0000256" key="18">
    <source>
        <dbReference type="ARBA" id="ARBA00030800"/>
    </source>
</evidence>
<dbReference type="InterPro" id="IPR004358">
    <property type="entry name" value="Sig_transdc_His_kin-like_C"/>
</dbReference>
<comment type="caution">
    <text evidence="22">The sequence shown here is derived from an EMBL/GenBank/DDBJ whole genome shotgun (WGS) entry which is preliminary data.</text>
</comment>
<feature type="signal peptide" evidence="20">
    <location>
        <begin position="1"/>
        <end position="24"/>
    </location>
</feature>
<evidence type="ECO:0000313" key="23">
    <source>
        <dbReference type="Proteomes" id="UP000295662"/>
    </source>
</evidence>
<dbReference type="AlphaFoldDB" id="A0A4R7SU74"/>
<dbReference type="GO" id="GO:0046872">
    <property type="term" value="F:metal ion binding"/>
    <property type="evidence" value="ECO:0007669"/>
    <property type="project" value="UniProtKB-KW"/>
</dbReference>
<dbReference type="InterPro" id="IPR003594">
    <property type="entry name" value="HATPase_dom"/>
</dbReference>
<dbReference type="Proteomes" id="UP000295662">
    <property type="component" value="Unassembled WGS sequence"/>
</dbReference>
<dbReference type="Pfam" id="PF02518">
    <property type="entry name" value="HATPase_c"/>
    <property type="match status" value="1"/>
</dbReference>
<evidence type="ECO:0000256" key="10">
    <source>
        <dbReference type="ARBA" id="ARBA00022723"/>
    </source>
</evidence>
<dbReference type="Gene3D" id="2.60.120.260">
    <property type="entry name" value="Galactose-binding domain-like"/>
    <property type="match status" value="1"/>
</dbReference>
<dbReference type="GO" id="GO:0005524">
    <property type="term" value="F:ATP binding"/>
    <property type="evidence" value="ECO:0007669"/>
    <property type="project" value="UniProtKB-KW"/>
</dbReference>
<dbReference type="SMART" id="SM00387">
    <property type="entry name" value="HATPase_c"/>
    <property type="match status" value="1"/>
</dbReference>
<dbReference type="Gene3D" id="1.20.5.1930">
    <property type="match status" value="1"/>
</dbReference>
<keyword evidence="10" id="KW-0479">Metal-binding</keyword>
<evidence type="ECO:0000256" key="2">
    <source>
        <dbReference type="ARBA" id="ARBA00001966"/>
    </source>
</evidence>
<evidence type="ECO:0000256" key="6">
    <source>
        <dbReference type="ARBA" id="ARBA00022485"/>
    </source>
</evidence>
<evidence type="ECO:0000256" key="13">
    <source>
        <dbReference type="ARBA" id="ARBA00022840"/>
    </source>
</evidence>
<dbReference type="InterPro" id="IPR011712">
    <property type="entry name" value="Sig_transdc_His_kin_sub3_dim/P"/>
</dbReference>
<feature type="transmembrane region" description="Helical" evidence="19">
    <location>
        <begin position="433"/>
        <end position="454"/>
    </location>
</feature>
<evidence type="ECO:0000256" key="20">
    <source>
        <dbReference type="SAM" id="SignalP"/>
    </source>
</evidence>
<dbReference type="GO" id="GO:0000155">
    <property type="term" value="F:phosphorelay sensor kinase activity"/>
    <property type="evidence" value="ECO:0007669"/>
    <property type="project" value="InterPro"/>
</dbReference>
<evidence type="ECO:0000256" key="12">
    <source>
        <dbReference type="ARBA" id="ARBA00022777"/>
    </source>
</evidence>
<evidence type="ECO:0000256" key="9">
    <source>
        <dbReference type="ARBA" id="ARBA00022679"/>
    </source>
</evidence>
<dbReference type="OrthoDB" id="9797605at2"/>
<dbReference type="InterPro" id="IPR005467">
    <property type="entry name" value="His_kinase_dom"/>
</dbReference>
<dbReference type="SUPFAM" id="SSF55874">
    <property type="entry name" value="ATPase domain of HSP90 chaperone/DNA topoisomerase II/histidine kinase"/>
    <property type="match status" value="1"/>
</dbReference>
<keyword evidence="15" id="KW-0902">Two-component regulatory system</keyword>
<reference evidence="22 23" key="1">
    <citation type="submission" date="2019-03" db="EMBL/GenBank/DDBJ databases">
        <title>Genomic Encyclopedia of Archaeal and Bacterial Type Strains, Phase II (KMG-II): from individual species to whole genera.</title>
        <authorList>
            <person name="Goeker M."/>
        </authorList>
    </citation>
    <scope>NUCLEOTIDE SEQUENCE [LARGE SCALE GENOMIC DNA]</scope>
    <source>
        <strain evidence="22 23">ATCC 25309</strain>
    </source>
</reference>
<gene>
    <name evidence="22" type="ORF">EI77_01148</name>
</gene>
<evidence type="ECO:0000256" key="11">
    <source>
        <dbReference type="ARBA" id="ARBA00022741"/>
    </source>
</evidence>
<dbReference type="InterPro" id="IPR050482">
    <property type="entry name" value="Sensor_HK_TwoCompSys"/>
</dbReference>
<dbReference type="Pfam" id="PF07730">
    <property type="entry name" value="HisKA_3"/>
    <property type="match status" value="1"/>
</dbReference>
<evidence type="ECO:0000256" key="3">
    <source>
        <dbReference type="ARBA" id="ARBA00004496"/>
    </source>
</evidence>
<dbReference type="GO" id="GO:0046983">
    <property type="term" value="F:protein dimerization activity"/>
    <property type="evidence" value="ECO:0007669"/>
    <property type="project" value="InterPro"/>
</dbReference>